<dbReference type="OrthoDB" id="2413944at2759"/>
<protein>
    <submittedName>
        <fullName evidence="1">26508_t:CDS:1</fullName>
    </submittedName>
</protein>
<evidence type="ECO:0000313" key="2">
    <source>
        <dbReference type="Proteomes" id="UP000789405"/>
    </source>
</evidence>
<proteinExistence type="predicted"/>
<gene>
    <name evidence="1" type="ORF">DERYTH_LOCUS24614</name>
</gene>
<sequence length="180" mass="21450">THLEIYSLAKEFNQLKTFYQTNDDYELELKETLEKEESPLENIESSNIEQQFDNQILTTLQIEKFQKIFAQHTIKEGDDEQETDEKVMTRLDQQEKEAFFLKLRTLVCYNSKMCLNKIDHESAFQNFDIIRKLSKTEYNMFLLGMLHTMTRSNETLHGKGKQYLTVKYTFNNDEICEIAF</sequence>
<accession>A0A9N9K2F2</accession>
<reference evidence="1" key="1">
    <citation type="submission" date="2021-06" db="EMBL/GenBank/DDBJ databases">
        <authorList>
            <person name="Kallberg Y."/>
            <person name="Tangrot J."/>
            <person name="Rosling A."/>
        </authorList>
    </citation>
    <scope>NUCLEOTIDE SEQUENCE</scope>
    <source>
        <strain evidence="1">MA453B</strain>
    </source>
</reference>
<evidence type="ECO:0000313" key="1">
    <source>
        <dbReference type="EMBL" id="CAG8807164.1"/>
    </source>
</evidence>
<dbReference type="EMBL" id="CAJVPY010042182">
    <property type="protein sequence ID" value="CAG8807164.1"/>
    <property type="molecule type" value="Genomic_DNA"/>
</dbReference>
<keyword evidence="2" id="KW-1185">Reference proteome</keyword>
<feature type="non-terminal residue" evidence="1">
    <location>
        <position position="1"/>
    </location>
</feature>
<comment type="caution">
    <text evidence="1">The sequence shown here is derived from an EMBL/GenBank/DDBJ whole genome shotgun (WGS) entry which is preliminary data.</text>
</comment>
<dbReference type="Proteomes" id="UP000789405">
    <property type="component" value="Unassembled WGS sequence"/>
</dbReference>
<dbReference type="AlphaFoldDB" id="A0A9N9K2F2"/>
<organism evidence="1 2">
    <name type="scientific">Dentiscutata erythropus</name>
    <dbReference type="NCBI Taxonomy" id="1348616"/>
    <lineage>
        <taxon>Eukaryota</taxon>
        <taxon>Fungi</taxon>
        <taxon>Fungi incertae sedis</taxon>
        <taxon>Mucoromycota</taxon>
        <taxon>Glomeromycotina</taxon>
        <taxon>Glomeromycetes</taxon>
        <taxon>Diversisporales</taxon>
        <taxon>Gigasporaceae</taxon>
        <taxon>Dentiscutata</taxon>
    </lineage>
</organism>
<name>A0A9N9K2F2_9GLOM</name>